<gene>
    <name evidence="2" type="ORF">ET996_09320</name>
</gene>
<feature type="transmembrane region" description="Helical" evidence="1">
    <location>
        <begin position="121"/>
        <end position="143"/>
    </location>
</feature>
<comment type="caution">
    <text evidence="2">The sequence shown here is derived from an EMBL/GenBank/DDBJ whole genome shotgun (WGS) entry which is preliminary data.</text>
</comment>
<evidence type="ECO:0000313" key="3">
    <source>
        <dbReference type="Proteomes" id="UP000291933"/>
    </source>
</evidence>
<name>A0A4Q9KJG3_PROTD</name>
<accession>A0A4Q9KJG3</accession>
<organism evidence="2 3">
    <name type="scientific">Propioniciclava tarda</name>
    <dbReference type="NCBI Taxonomy" id="433330"/>
    <lineage>
        <taxon>Bacteria</taxon>
        <taxon>Bacillati</taxon>
        <taxon>Actinomycetota</taxon>
        <taxon>Actinomycetes</taxon>
        <taxon>Propionibacteriales</taxon>
        <taxon>Propionibacteriaceae</taxon>
        <taxon>Propioniciclava</taxon>
    </lineage>
</organism>
<keyword evidence="3" id="KW-1185">Reference proteome</keyword>
<dbReference type="PANTHER" id="PTHR40078">
    <property type="entry name" value="INTEGRAL MEMBRANE PROTEIN-RELATED"/>
    <property type="match status" value="1"/>
</dbReference>
<dbReference type="Pfam" id="PF19700">
    <property type="entry name" value="DUF6198"/>
    <property type="match status" value="1"/>
</dbReference>
<keyword evidence="1" id="KW-1133">Transmembrane helix</keyword>
<keyword evidence="1" id="KW-0812">Transmembrane</keyword>
<keyword evidence="1" id="KW-0472">Membrane</keyword>
<dbReference type="RefSeq" id="WP_131172294.1">
    <property type="nucleotide sequence ID" value="NZ_FXTL01000011.1"/>
</dbReference>
<dbReference type="Proteomes" id="UP000291933">
    <property type="component" value="Unassembled WGS sequence"/>
</dbReference>
<feature type="transmembrane region" description="Helical" evidence="1">
    <location>
        <begin position="172"/>
        <end position="198"/>
    </location>
</feature>
<evidence type="ECO:0000256" key="1">
    <source>
        <dbReference type="SAM" id="Phobius"/>
    </source>
</evidence>
<dbReference type="InterPro" id="IPR038750">
    <property type="entry name" value="YczE/YyaS-like"/>
</dbReference>
<dbReference type="PANTHER" id="PTHR40078:SF1">
    <property type="entry name" value="INTEGRAL MEMBRANE PROTEIN"/>
    <property type="match status" value="1"/>
</dbReference>
<reference evidence="2 3" key="1">
    <citation type="submission" date="2019-01" db="EMBL/GenBank/DDBJ databases">
        <title>Lactibacter flavus gen. nov., sp. nov., a novel bacterium of the family Propionibacteriaceae isolated from raw milk and dairy products.</title>
        <authorList>
            <person name="Huptas C."/>
            <person name="Wenning M."/>
            <person name="Breitenwieser F."/>
            <person name="Doll E."/>
            <person name="Von Neubeck M."/>
            <person name="Busse H.-J."/>
            <person name="Scherer S."/>
        </authorList>
    </citation>
    <scope>NUCLEOTIDE SEQUENCE [LARGE SCALE GENOMIC DNA]</scope>
    <source>
        <strain evidence="2 3">DSM 22130</strain>
    </source>
</reference>
<feature type="transmembrane region" description="Helical" evidence="1">
    <location>
        <begin position="69"/>
        <end position="87"/>
    </location>
</feature>
<evidence type="ECO:0008006" key="4">
    <source>
        <dbReference type="Google" id="ProtNLM"/>
    </source>
</evidence>
<protein>
    <recommendedName>
        <fullName evidence="4">YitT family protein</fullName>
    </recommendedName>
</protein>
<dbReference type="EMBL" id="SDMR01000011">
    <property type="protein sequence ID" value="TBT94592.1"/>
    <property type="molecule type" value="Genomic_DNA"/>
</dbReference>
<evidence type="ECO:0000313" key="2">
    <source>
        <dbReference type="EMBL" id="TBT94592.1"/>
    </source>
</evidence>
<sequence length="229" mass="23882">MIATGRRRVALASLNPIEQLRAGRLVRRIVQLNVGLVLFGISMALLVRAGLGLEPWGVLHYGIIQHVPLTYGVVSIVVAFAVLLLWIPLRQWPGLGTVLNAIVIGVAIDVTLGLLGPVDALPARIGLLVLAILGNGLAGALYIGSQLGPGPRDGLMTGLSRRTGRSIRLVRTLIELTVVAVGWALGGVVGIGTILYAVCIGPILQLLLPYVTVDLPGIAVASDPTAEGD</sequence>
<feature type="transmembrane region" description="Helical" evidence="1">
    <location>
        <begin position="29"/>
        <end position="49"/>
    </location>
</feature>
<dbReference type="AlphaFoldDB" id="A0A4Q9KJG3"/>
<dbReference type="OrthoDB" id="154912at2"/>
<proteinExistence type="predicted"/>
<feature type="transmembrane region" description="Helical" evidence="1">
    <location>
        <begin position="94"/>
        <end position="115"/>
    </location>
</feature>